<sequence>MRYTTAVSLSRLSSTIVSDLLDQIRCGQLLAVDSHKRGGLIVFKPFHAEFAGPGAAFGSVFDQDCTGVLPVGDFAAVTPQSQEDRQKAYLIRRQWIRLIQQITDNPESHDRVRMLVNQFNNYFDWLTVSQLPDEAFALMIGVLPQTVSEVRARLGQVS</sequence>
<proteinExistence type="predicted"/>
<dbReference type="EMBL" id="JADEXQ010000071">
    <property type="protein sequence ID" value="MBE9031657.1"/>
    <property type="molecule type" value="Genomic_DNA"/>
</dbReference>
<keyword evidence="2" id="KW-1185">Reference proteome</keyword>
<evidence type="ECO:0000313" key="2">
    <source>
        <dbReference type="Proteomes" id="UP000625316"/>
    </source>
</evidence>
<name>A0A928VSC2_9CYAN</name>
<reference evidence="1" key="1">
    <citation type="submission" date="2020-10" db="EMBL/GenBank/DDBJ databases">
        <authorList>
            <person name="Castelo-Branco R."/>
            <person name="Eusebio N."/>
            <person name="Adriana R."/>
            <person name="Vieira A."/>
            <person name="Brugerolle De Fraissinette N."/>
            <person name="Rezende De Castro R."/>
            <person name="Schneider M.P."/>
            <person name="Vasconcelos V."/>
            <person name="Leao P.N."/>
        </authorList>
    </citation>
    <scope>NUCLEOTIDE SEQUENCE</scope>
    <source>
        <strain evidence="1">LEGE 11480</strain>
    </source>
</reference>
<accession>A0A928VSC2</accession>
<protein>
    <submittedName>
        <fullName evidence="1">Uncharacterized protein</fullName>
    </submittedName>
</protein>
<dbReference type="AlphaFoldDB" id="A0A928VSC2"/>
<organism evidence="1 2">
    <name type="scientific">Romeriopsis navalis LEGE 11480</name>
    <dbReference type="NCBI Taxonomy" id="2777977"/>
    <lineage>
        <taxon>Bacteria</taxon>
        <taxon>Bacillati</taxon>
        <taxon>Cyanobacteriota</taxon>
        <taxon>Cyanophyceae</taxon>
        <taxon>Leptolyngbyales</taxon>
        <taxon>Leptolyngbyaceae</taxon>
        <taxon>Romeriopsis</taxon>
        <taxon>Romeriopsis navalis</taxon>
    </lineage>
</organism>
<evidence type="ECO:0000313" key="1">
    <source>
        <dbReference type="EMBL" id="MBE9031657.1"/>
    </source>
</evidence>
<dbReference type="Proteomes" id="UP000625316">
    <property type="component" value="Unassembled WGS sequence"/>
</dbReference>
<comment type="caution">
    <text evidence="1">The sequence shown here is derived from an EMBL/GenBank/DDBJ whole genome shotgun (WGS) entry which is preliminary data.</text>
</comment>
<gene>
    <name evidence="1" type="ORF">IQ266_18145</name>
</gene>